<keyword evidence="2" id="KW-1185">Reference proteome</keyword>
<proteinExistence type="predicted"/>
<organism evidence="1 2">
    <name type="scientific">Vitrella brassicaformis (strain CCMP3155)</name>
    <dbReference type="NCBI Taxonomy" id="1169540"/>
    <lineage>
        <taxon>Eukaryota</taxon>
        <taxon>Sar</taxon>
        <taxon>Alveolata</taxon>
        <taxon>Colpodellida</taxon>
        <taxon>Vitrellaceae</taxon>
        <taxon>Vitrella</taxon>
    </lineage>
</organism>
<evidence type="ECO:0000313" key="1">
    <source>
        <dbReference type="EMBL" id="CEL99928.1"/>
    </source>
</evidence>
<protein>
    <submittedName>
        <fullName evidence="1">Uncharacterized protein</fullName>
    </submittedName>
</protein>
<dbReference type="AlphaFoldDB" id="A0A0G4ERL2"/>
<dbReference type="PhylomeDB" id="A0A0G4ERL2"/>
<evidence type="ECO:0000313" key="2">
    <source>
        <dbReference type="Proteomes" id="UP000041254"/>
    </source>
</evidence>
<sequence length="349" mass="38561">MSDSAPDEVWRRRILPSLLVHELVCVRATCRAKSALVTAGVLVERIDASLARLILTGLIDIDRTAPLSLTYVLRVAYVLEQGSSQEWRRVGVVFIRLAAIYRMTPATGLPLVLSAQWLMANLPNKTAFHQLPLAMAIYRLFGHMLTSQGQSLALQQAGNGAYRIGNVSFGVVQLSDLPHGNDYATGYQTTDPVIRQGNCLYPSSSSFLLDTLLVSWCQEEGVGERLVLQAPINHNDPRYRRLLTEAITEQQGVAVDSRDDDAGNLNHANPDDHRFVIVSGFQPNETVAAYLQVTAGDANDITLWTTERSVGDRPQSFDVRFPTSMPCWRAVLRNFSLENDVINRGTVVG</sequence>
<dbReference type="VEuPathDB" id="CryptoDB:Vbra_12705"/>
<dbReference type="Proteomes" id="UP000041254">
    <property type="component" value="Unassembled WGS sequence"/>
</dbReference>
<dbReference type="EMBL" id="CDMY01000292">
    <property type="protein sequence ID" value="CEL99928.1"/>
    <property type="molecule type" value="Genomic_DNA"/>
</dbReference>
<dbReference type="InParanoid" id="A0A0G4ERL2"/>
<gene>
    <name evidence="1" type="ORF">Vbra_12705</name>
</gene>
<accession>A0A0G4ERL2</accession>
<reference evidence="1 2" key="1">
    <citation type="submission" date="2014-11" db="EMBL/GenBank/DDBJ databases">
        <authorList>
            <person name="Zhu J."/>
            <person name="Qi W."/>
            <person name="Song R."/>
        </authorList>
    </citation>
    <scope>NUCLEOTIDE SEQUENCE [LARGE SCALE GENOMIC DNA]</scope>
</reference>
<name>A0A0G4ERL2_VITBC</name>